<dbReference type="GO" id="GO:0005524">
    <property type="term" value="F:ATP binding"/>
    <property type="evidence" value="ECO:0007669"/>
    <property type="project" value="UniProtKB-KW"/>
</dbReference>
<proteinExistence type="inferred from homology"/>
<evidence type="ECO:0000256" key="2">
    <source>
        <dbReference type="ARBA" id="ARBA00012831"/>
    </source>
</evidence>
<evidence type="ECO:0000256" key="4">
    <source>
        <dbReference type="ARBA" id="ARBA00022741"/>
    </source>
</evidence>
<dbReference type="InParanoid" id="A8Q579"/>
<evidence type="ECO:0000256" key="3">
    <source>
        <dbReference type="ARBA" id="ARBA00022598"/>
    </source>
</evidence>
<dbReference type="GO" id="GO:0006433">
    <property type="term" value="P:prolyl-tRNA aminoacylation"/>
    <property type="evidence" value="ECO:0007669"/>
    <property type="project" value="InterPro"/>
</dbReference>
<evidence type="ECO:0000256" key="8">
    <source>
        <dbReference type="ARBA" id="ARBA00029731"/>
    </source>
</evidence>
<dbReference type="GO" id="GO:0004827">
    <property type="term" value="F:proline-tRNA ligase activity"/>
    <property type="evidence" value="ECO:0007669"/>
    <property type="project" value="UniProtKB-EC"/>
</dbReference>
<dbReference type="STRING" id="425265.A8Q579"/>
<dbReference type="EMBL" id="AAYY01000009">
    <property type="protein sequence ID" value="EDP43149.1"/>
    <property type="molecule type" value="Genomic_DNA"/>
</dbReference>
<comment type="similarity">
    <text evidence="1">Belongs to the class-II aminoacyl-tRNA synthetase family.</text>
</comment>
<dbReference type="Gene3D" id="3.40.50.800">
    <property type="entry name" value="Anticodon-binding domain"/>
    <property type="match status" value="1"/>
</dbReference>
<keyword evidence="7" id="KW-0030">Aminoacyl-tRNA synthetase</keyword>
<dbReference type="InterPro" id="IPR006195">
    <property type="entry name" value="aa-tRNA-synth_II"/>
</dbReference>
<evidence type="ECO:0000256" key="1">
    <source>
        <dbReference type="ARBA" id="ARBA00008226"/>
    </source>
</evidence>
<dbReference type="InterPro" id="IPR050062">
    <property type="entry name" value="Pro-tRNA_synthetase"/>
</dbReference>
<keyword evidence="5" id="KW-0067">ATP-binding</keyword>
<dbReference type="PRINTS" id="PR01046">
    <property type="entry name" value="TRNASYNTHPRO"/>
</dbReference>
<dbReference type="Proteomes" id="UP000008837">
    <property type="component" value="Unassembled WGS sequence"/>
</dbReference>
<organism evidence="11 12">
    <name type="scientific">Malassezia globosa (strain ATCC MYA-4612 / CBS 7966)</name>
    <name type="common">Dandruff-associated fungus</name>
    <dbReference type="NCBI Taxonomy" id="425265"/>
    <lineage>
        <taxon>Eukaryota</taxon>
        <taxon>Fungi</taxon>
        <taxon>Dikarya</taxon>
        <taxon>Basidiomycota</taxon>
        <taxon>Ustilaginomycotina</taxon>
        <taxon>Malasseziomycetes</taxon>
        <taxon>Malasseziales</taxon>
        <taxon>Malasseziaceae</taxon>
        <taxon>Malassezia</taxon>
    </lineage>
</organism>
<keyword evidence="12" id="KW-1185">Reference proteome</keyword>
<dbReference type="SUPFAM" id="SSF55681">
    <property type="entry name" value="Class II aaRS and biotin synthetases"/>
    <property type="match status" value="1"/>
</dbReference>
<dbReference type="InterPro" id="IPR036621">
    <property type="entry name" value="Anticodon-bd_dom_sf"/>
</dbReference>
<reference evidence="11 12" key="1">
    <citation type="journal article" date="2007" name="Proc. Natl. Acad. Sci. U.S.A.">
        <title>Dandruff-associated Malassezia genomes reveal convergent and divergent virulence traits shared with plant and human fungal pathogens.</title>
        <authorList>
            <person name="Xu J."/>
            <person name="Saunders C.W."/>
            <person name="Hu P."/>
            <person name="Grant R.A."/>
            <person name="Boekhout T."/>
            <person name="Kuramae E.E."/>
            <person name="Kronstad J.W."/>
            <person name="Deangelis Y.M."/>
            <person name="Reeder N.L."/>
            <person name="Johnstone K.R."/>
            <person name="Leland M."/>
            <person name="Fieno A.M."/>
            <person name="Begley W.M."/>
            <person name="Sun Y."/>
            <person name="Lacey M.P."/>
            <person name="Chaudhary T."/>
            <person name="Keough T."/>
            <person name="Chu L."/>
            <person name="Sears R."/>
            <person name="Yuan B."/>
            <person name="Dawson T.L.Jr."/>
        </authorList>
    </citation>
    <scope>NUCLEOTIDE SEQUENCE [LARGE SCALE GENOMIC DNA]</scope>
    <source>
        <strain evidence="12">ATCC MYA-4612 / CBS 7966</strain>
    </source>
</reference>
<keyword evidence="6" id="KW-0648">Protein biosynthesis</keyword>
<dbReference type="GO" id="GO:0005739">
    <property type="term" value="C:mitochondrion"/>
    <property type="evidence" value="ECO:0007669"/>
    <property type="project" value="TreeGrafter"/>
</dbReference>
<protein>
    <recommendedName>
        <fullName evidence="2">proline--tRNA ligase</fullName>
        <ecNumber evidence="2">6.1.1.15</ecNumber>
    </recommendedName>
    <alternativeName>
        <fullName evidence="8">Prolyl-tRNA synthetase</fullName>
    </alternativeName>
</protein>
<dbReference type="Gene3D" id="3.30.930.10">
    <property type="entry name" value="Bira Bifunctional Protein, Domain 2"/>
    <property type="match status" value="1"/>
</dbReference>
<dbReference type="AlphaFoldDB" id="A8Q579"/>
<evidence type="ECO:0000313" key="12">
    <source>
        <dbReference type="Proteomes" id="UP000008837"/>
    </source>
</evidence>
<dbReference type="RefSeq" id="XP_001730363.1">
    <property type="nucleotide sequence ID" value="XM_001730311.1"/>
</dbReference>
<evidence type="ECO:0000259" key="10">
    <source>
        <dbReference type="PROSITE" id="PS50862"/>
    </source>
</evidence>
<evidence type="ECO:0000256" key="9">
    <source>
        <dbReference type="ARBA" id="ARBA00047671"/>
    </source>
</evidence>
<gene>
    <name evidence="11" type="ORF">MGL_2745</name>
</gene>
<accession>A8Q579</accession>
<dbReference type="GeneID" id="5854668"/>
<evidence type="ECO:0000256" key="5">
    <source>
        <dbReference type="ARBA" id="ARBA00022840"/>
    </source>
</evidence>
<feature type="domain" description="Aminoacyl-transfer RNA synthetases class-II family profile" evidence="10">
    <location>
        <begin position="57"/>
        <end position="394"/>
    </location>
</feature>
<dbReference type="FunCoup" id="A8Q579">
    <property type="interactions" value="230"/>
</dbReference>
<evidence type="ECO:0000313" key="11">
    <source>
        <dbReference type="EMBL" id="EDP43149.1"/>
    </source>
</evidence>
<dbReference type="OMA" id="FQMGCYG"/>
<dbReference type="InterPro" id="IPR045864">
    <property type="entry name" value="aa-tRNA-synth_II/BPL/LPL"/>
</dbReference>
<sequence length="509" mass="57134">MRPMGMHRFGGVAALRHQTISPQRLSRLYVPTVSADALGSLDTLESVRRLLRGGYIRQSASGTYTYLPIGLRMLKKLTAIIEDEMHQISASQLELPQLLSPALWHKTGRFEAMGSELFRLKDRRGNDMILAPTHEEEITKLVGMEIDSAKSLPVRVFQIGRKFRDEPRPRAGLLRTKEFLMKDMYSFDVSVEDARITYEDVLCAYERIFQRVFCWDQARSSETTWMRATADSGTMGGKLSHEFHVPDPAGEDTLLSCDQCSYTSNVECAKSLGRGTKQEEQGHQHGRDETVTNAARAGDRCASCTHGTLREHKAIEVGHTFLLGTRYSEALGYHVVPRHADPKRPERVPLQMGCYGIGITRVLGALAQRAAREFDAWHAATAQTSSMPLQRRRPQRVGFFWPCEIAPFRALVLPSTPQHMDIAMRLCTQLDGGLAVTWADGMQELLHVPNEDVALDDRTHQSLGSRLFDSDLMGYPIVLILGKHYDQTGEVEVRQAGQPVRYAKCHVSS</sequence>
<comment type="catalytic activity">
    <reaction evidence="9">
        <text>tRNA(Pro) + L-proline + ATP = L-prolyl-tRNA(Pro) + AMP + diphosphate</text>
        <dbReference type="Rhea" id="RHEA:14305"/>
        <dbReference type="Rhea" id="RHEA-COMP:9700"/>
        <dbReference type="Rhea" id="RHEA-COMP:9702"/>
        <dbReference type="ChEBI" id="CHEBI:30616"/>
        <dbReference type="ChEBI" id="CHEBI:33019"/>
        <dbReference type="ChEBI" id="CHEBI:60039"/>
        <dbReference type="ChEBI" id="CHEBI:78442"/>
        <dbReference type="ChEBI" id="CHEBI:78532"/>
        <dbReference type="ChEBI" id="CHEBI:456215"/>
        <dbReference type="EC" id="6.1.1.15"/>
    </reaction>
</comment>
<dbReference type="InterPro" id="IPR002314">
    <property type="entry name" value="aa-tRNA-synt_IIb"/>
</dbReference>
<dbReference type="VEuPathDB" id="FungiDB:MGL_2745"/>
<dbReference type="Pfam" id="PF00587">
    <property type="entry name" value="tRNA-synt_2b"/>
    <property type="match status" value="1"/>
</dbReference>
<dbReference type="InterPro" id="IPR002316">
    <property type="entry name" value="Pro-tRNA-ligase_IIa"/>
</dbReference>
<comment type="caution">
    <text evidence="11">The sequence shown here is derived from an EMBL/GenBank/DDBJ whole genome shotgun (WGS) entry which is preliminary data.</text>
</comment>
<name>A8Q579_MALGO</name>
<dbReference type="SUPFAM" id="SSF52954">
    <property type="entry name" value="Class II aaRS ABD-related"/>
    <property type="match status" value="1"/>
</dbReference>
<dbReference type="OrthoDB" id="10267474at2759"/>
<evidence type="ECO:0000256" key="7">
    <source>
        <dbReference type="ARBA" id="ARBA00023146"/>
    </source>
</evidence>
<dbReference type="CDD" id="cd00779">
    <property type="entry name" value="ProRS_core_prok"/>
    <property type="match status" value="1"/>
</dbReference>
<dbReference type="PROSITE" id="PS50862">
    <property type="entry name" value="AA_TRNA_LIGASE_II"/>
    <property type="match status" value="1"/>
</dbReference>
<evidence type="ECO:0000256" key="6">
    <source>
        <dbReference type="ARBA" id="ARBA00022917"/>
    </source>
</evidence>
<dbReference type="EC" id="6.1.1.15" evidence="2"/>
<keyword evidence="4" id="KW-0547">Nucleotide-binding</keyword>
<dbReference type="InterPro" id="IPR033730">
    <property type="entry name" value="ProRS_core_prok"/>
</dbReference>
<dbReference type="KEGG" id="mgl:MGL_2745"/>
<keyword evidence="3" id="KW-0436">Ligase</keyword>
<dbReference type="PANTHER" id="PTHR42753:SF2">
    <property type="entry name" value="PROLINE--TRNA LIGASE"/>
    <property type="match status" value="1"/>
</dbReference>
<dbReference type="PANTHER" id="PTHR42753">
    <property type="entry name" value="MITOCHONDRIAL RIBOSOME PROTEIN L39/PROLYL-TRNA LIGASE FAMILY MEMBER"/>
    <property type="match status" value="1"/>
</dbReference>